<dbReference type="EMBL" id="CP082781">
    <property type="protein sequence ID" value="UGS28036.1"/>
    <property type="molecule type" value="Genomic_DNA"/>
</dbReference>
<keyword evidence="3" id="KW-1185">Reference proteome</keyword>
<proteinExistence type="predicted"/>
<evidence type="ECO:0000313" key="2">
    <source>
        <dbReference type="EMBL" id="UGS28036.1"/>
    </source>
</evidence>
<feature type="transmembrane region" description="Helical" evidence="1">
    <location>
        <begin position="76"/>
        <end position="92"/>
    </location>
</feature>
<keyword evidence="1" id="KW-1133">Transmembrane helix</keyword>
<keyword evidence="1" id="KW-0812">Transmembrane</keyword>
<dbReference type="RefSeq" id="WP_231821241.1">
    <property type="nucleotide sequence ID" value="NZ_CP082781.1"/>
</dbReference>
<organism evidence="2 3">
    <name type="scientific">Microbacterium resistens</name>
    <dbReference type="NCBI Taxonomy" id="156977"/>
    <lineage>
        <taxon>Bacteria</taxon>
        <taxon>Bacillati</taxon>
        <taxon>Actinomycetota</taxon>
        <taxon>Actinomycetes</taxon>
        <taxon>Micrococcales</taxon>
        <taxon>Microbacteriaceae</taxon>
        <taxon>Microbacterium</taxon>
    </lineage>
</organism>
<feature type="transmembrane region" description="Helical" evidence="1">
    <location>
        <begin position="44"/>
        <end position="64"/>
    </location>
</feature>
<reference evidence="2 3" key="1">
    <citation type="submission" date="2023-01" db="EMBL/GenBank/DDBJ databases">
        <title>Characterization of estradiol degrading bacteria Microbacterium sp. MZT7 and reveal degrading genes through genome analysis.</title>
        <authorList>
            <person name="Hao P."/>
            <person name="Gao Y."/>
        </authorList>
    </citation>
    <scope>NUCLEOTIDE SEQUENCE [LARGE SCALE GENOMIC DNA]</scope>
    <source>
        <strain evidence="2 3">MZT7</strain>
    </source>
</reference>
<accession>A0ABY3RYI3</accession>
<evidence type="ECO:0000313" key="3">
    <source>
        <dbReference type="Proteomes" id="UP001199642"/>
    </source>
</evidence>
<evidence type="ECO:0000256" key="1">
    <source>
        <dbReference type="SAM" id="Phobius"/>
    </source>
</evidence>
<name>A0ABY3RYI3_9MICO</name>
<keyword evidence="1" id="KW-0472">Membrane</keyword>
<gene>
    <name evidence="2" type="ORF">K8F61_07720</name>
</gene>
<evidence type="ECO:0008006" key="4">
    <source>
        <dbReference type="Google" id="ProtNLM"/>
    </source>
</evidence>
<dbReference type="Proteomes" id="UP001199642">
    <property type="component" value="Chromosome"/>
</dbReference>
<protein>
    <recommendedName>
        <fullName evidence="4">Histidine kinase</fullName>
    </recommendedName>
</protein>
<sequence length="142" mass="14585">MRASKLTIVTAALLALEGIALVVIALIEAFHLGAGDAASLPSALALIVLTAIGGLGLVAMAIAVLRGRSWGRSGGMVLQILAVATALSALSVRPFPTAFVLAVGLPGALGIVMLFLLTRREGPRARRRFLEEPNGQAPPADR</sequence>
<feature type="transmembrane region" description="Helical" evidence="1">
    <location>
        <begin position="98"/>
        <end position="118"/>
    </location>
</feature>